<reference evidence="6 7" key="1">
    <citation type="submission" date="2020-04" db="EMBL/GenBank/DDBJ databases">
        <title>Flammeovirga sp. SR4, a novel species isolated from seawater.</title>
        <authorList>
            <person name="Wang X."/>
        </authorList>
    </citation>
    <scope>NUCLEOTIDE SEQUENCE [LARGE SCALE GENOMIC DNA]</scope>
    <source>
        <strain evidence="6 7">SR4</strain>
    </source>
</reference>
<evidence type="ECO:0000256" key="2">
    <source>
        <dbReference type="ARBA" id="ARBA00022829"/>
    </source>
</evidence>
<keyword evidence="2" id="KW-0159">Chromosome partition</keyword>
<dbReference type="GO" id="GO:0007059">
    <property type="term" value="P:chromosome segregation"/>
    <property type="evidence" value="ECO:0007669"/>
    <property type="project" value="UniProtKB-KW"/>
</dbReference>
<protein>
    <submittedName>
        <fullName evidence="6">ParB/RepB/Spo0J family partition protein</fullName>
    </submittedName>
</protein>
<comment type="similarity">
    <text evidence="1">Belongs to the ParB family.</text>
</comment>
<dbReference type="GO" id="GO:0005694">
    <property type="term" value="C:chromosome"/>
    <property type="evidence" value="ECO:0007669"/>
    <property type="project" value="TreeGrafter"/>
</dbReference>
<dbReference type="AlphaFoldDB" id="A0A7X8SIZ4"/>
<dbReference type="GO" id="GO:0045881">
    <property type="term" value="P:positive regulation of sporulation resulting in formation of a cellular spore"/>
    <property type="evidence" value="ECO:0007669"/>
    <property type="project" value="TreeGrafter"/>
</dbReference>
<dbReference type="Pfam" id="PF17762">
    <property type="entry name" value="HTH_ParB"/>
    <property type="match status" value="1"/>
</dbReference>
<dbReference type="NCBIfam" id="TIGR00180">
    <property type="entry name" value="parB_part"/>
    <property type="match status" value="1"/>
</dbReference>
<dbReference type="InterPro" id="IPR041468">
    <property type="entry name" value="HTH_ParB/Spo0J"/>
</dbReference>
<dbReference type="SUPFAM" id="SSF109709">
    <property type="entry name" value="KorB DNA-binding domain-like"/>
    <property type="match status" value="1"/>
</dbReference>
<name>A0A7X8SIZ4_9BACT</name>
<keyword evidence="7" id="KW-1185">Reference proteome</keyword>
<dbReference type="FunFam" id="3.90.1530.30:FF:000001">
    <property type="entry name" value="Chromosome partitioning protein ParB"/>
    <property type="match status" value="1"/>
</dbReference>
<proteinExistence type="inferred from homology"/>
<dbReference type="GO" id="GO:0003677">
    <property type="term" value="F:DNA binding"/>
    <property type="evidence" value="ECO:0007669"/>
    <property type="project" value="UniProtKB-KW"/>
</dbReference>
<sequence length="315" mass="35634">MPDKPEKKTLKRRNALGKGLGALLGDSNKAESTSSSTSEKETEAVSVNIVEKLDEIAVEHIDRNPFQPRLEFQDEALRELADSIRVQGIIQPITVRKLTENQYQIISGERRWRASKMAGLEKIPAYVRGANDTQMLEMALIENIQREDLNPIEVAISYQRLIAECDLKQEELGDRVGKKRSTVANYLRLLKLPPEIQSGLRKGTISMGHARALVNVNSIEVQLALFDMIVKNELSVRKTENLVRDVIQGKDLVNNKTAQKNQPLDFEFSRLQRDLSTHFGTQIKIKNSSEGKGEIKIPYQSVEDLNRILDILKTH</sequence>
<dbReference type="Pfam" id="PF02195">
    <property type="entry name" value="ParB_N"/>
    <property type="match status" value="1"/>
</dbReference>
<dbReference type="InterPro" id="IPR003115">
    <property type="entry name" value="ParB_N"/>
</dbReference>
<feature type="domain" description="ParB-like N-terminal" evidence="5">
    <location>
        <begin position="54"/>
        <end position="144"/>
    </location>
</feature>
<evidence type="ECO:0000259" key="5">
    <source>
        <dbReference type="SMART" id="SM00470"/>
    </source>
</evidence>
<dbReference type="PANTHER" id="PTHR33375:SF1">
    <property type="entry name" value="CHROMOSOME-PARTITIONING PROTEIN PARB-RELATED"/>
    <property type="match status" value="1"/>
</dbReference>
<dbReference type="CDD" id="cd16393">
    <property type="entry name" value="SPO0J_N"/>
    <property type="match status" value="1"/>
</dbReference>
<evidence type="ECO:0000313" key="6">
    <source>
        <dbReference type="EMBL" id="NLR91095.1"/>
    </source>
</evidence>
<dbReference type="SUPFAM" id="SSF110849">
    <property type="entry name" value="ParB/Sulfiredoxin"/>
    <property type="match status" value="1"/>
</dbReference>
<dbReference type="InterPro" id="IPR057240">
    <property type="entry name" value="ParB_dimer_C"/>
</dbReference>
<gene>
    <name evidence="6" type="ORF">HGP29_07750</name>
</gene>
<organism evidence="6 7">
    <name type="scientific">Flammeovirga agarivorans</name>
    <dbReference type="NCBI Taxonomy" id="2726742"/>
    <lineage>
        <taxon>Bacteria</taxon>
        <taxon>Pseudomonadati</taxon>
        <taxon>Bacteroidota</taxon>
        <taxon>Cytophagia</taxon>
        <taxon>Cytophagales</taxon>
        <taxon>Flammeovirgaceae</taxon>
        <taxon>Flammeovirga</taxon>
    </lineage>
</organism>
<evidence type="ECO:0000256" key="4">
    <source>
        <dbReference type="SAM" id="MobiDB-lite"/>
    </source>
</evidence>
<dbReference type="InterPro" id="IPR004437">
    <property type="entry name" value="ParB/RepB/Spo0J"/>
</dbReference>
<dbReference type="FunFam" id="1.10.10.2830:FF:000001">
    <property type="entry name" value="Chromosome partitioning protein ParB"/>
    <property type="match status" value="1"/>
</dbReference>
<keyword evidence="3" id="KW-0238">DNA-binding</keyword>
<evidence type="ECO:0000256" key="3">
    <source>
        <dbReference type="ARBA" id="ARBA00023125"/>
    </source>
</evidence>
<dbReference type="InterPro" id="IPR036086">
    <property type="entry name" value="ParB/Sulfiredoxin_sf"/>
</dbReference>
<dbReference type="EMBL" id="JABAIL010000002">
    <property type="protein sequence ID" value="NLR91095.1"/>
    <property type="molecule type" value="Genomic_DNA"/>
</dbReference>
<dbReference type="PANTHER" id="PTHR33375">
    <property type="entry name" value="CHROMOSOME-PARTITIONING PROTEIN PARB-RELATED"/>
    <property type="match status" value="1"/>
</dbReference>
<evidence type="ECO:0000313" key="7">
    <source>
        <dbReference type="Proteomes" id="UP000585050"/>
    </source>
</evidence>
<accession>A0A7X8SIZ4</accession>
<comment type="caution">
    <text evidence="6">The sequence shown here is derived from an EMBL/GenBank/DDBJ whole genome shotgun (WGS) entry which is preliminary data.</text>
</comment>
<dbReference type="Gene3D" id="3.90.1530.30">
    <property type="match status" value="1"/>
</dbReference>
<feature type="compositionally biased region" description="Low complexity" evidence="4">
    <location>
        <begin position="21"/>
        <end position="37"/>
    </location>
</feature>
<dbReference type="Gene3D" id="1.10.10.2830">
    <property type="match status" value="1"/>
</dbReference>
<dbReference type="RefSeq" id="WP_168881795.1">
    <property type="nucleotide sequence ID" value="NZ_JABAIL010000002.1"/>
</dbReference>
<dbReference type="SMART" id="SM00470">
    <property type="entry name" value="ParB"/>
    <property type="match status" value="1"/>
</dbReference>
<dbReference type="Proteomes" id="UP000585050">
    <property type="component" value="Unassembled WGS sequence"/>
</dbReference>
<feature type="region of interest" description="Disordered" evidence="4">
    <location>
        <begin position="1"/>
        <end position="43"/>
    </location>
</feature>
<dbReference type="InterPro" id="IPR050336">
    <property type="entry name" value="Chromosome_partition/occlusion"/>
</dbReference>
<dbReference type="Pfam" id="PF23552">
    <property type="entry name" value="ParB_C"/>
    <property type="match status" value="1"/>
</dbReference>
<evidence type="ECO:0000256" key="1">
    <source>
        <dbReference type="ARBA" id="ARBA00006295"/>
    </source>
</evidence>